<dbReference type="Gene3D" id="3.40.630.30">
    <property type="match status" value="1"/>
</dbReference>
<protein>
    <submittedName>
        <fullName evidence="5">Ribosomal-protein-alanine acetyltransferase</fullName>
    </submittedName>
</protein>
<keyword evidence="6" id="KW-1185">Reference proteome</keyword>
<dbReference type="OrthoDB" id="9801669at2"/>
<dbReference type="InterPro" id="IPR051531">
    <property type="entry name" value="N-acetyltransferase"/>
</dbReference>
<dbReference type="AlphaFoldDB" id="A0A0J1HJ48"/>
<proteinExistence type="inferred from homology"/>
<dbReference type="Proteomes" id="UP000035909">
    <property type="component" value="Unassembled WGS sequence"/>
</dbReference>
<dbReference type="NCBIfam" id="NF008072">
    <property type="entry name" value="PRK10809.1"/>
    <property type="match status" value="1"/>
</dbReference>
<dbReference type="PATRIC" id="fig|320778.3.peg.257"/>
<evidence type="ECO:0000256" key="1">
    <source>
        <dbReference type="ARBA" id="ARBA00022679"/>
    </source>
</evidence>
<dbReference type="RefSeq" id="WP_047883613.1">
    <property type="nucleotide sequence ID" value="NZ_CP071325.1"/>
</dbReference>
<dbReference type="PROSITE" id="PS51186">
    <property type="entry name" value="GNAT"/>
    <property type="match status" value="1"/>
</dbReference>
<evidence type="ECO:0000313" key="6">
    <source>
        <dbReference type="Proteomes" id="UP000035909"/>
    </source>
</evidence>
<dbReference type="Pfam" id="PF13302">
    <property type="entry name" value="Acetyltransf_3"/>
    <property type="match status" value="1"/>
</dbReference>
<dbReference type="GO" id="GO:0008999">
    <property type="term" value="F:protein-N-terminal-alanine acetyltransferase activity"/>
    <property type="evidence" value="ECO:0007669"/>
    <property type="project" value="TreeGrafter"/>
</dbReference>
<dbReference type="SUPFAM" id="SSF55729">
    <property type="entry name" value="Acyl-CoA N-acyltransferases (Nat)"/>
    <property type="match status" value="1"/>
</dbReference>
<keyword evidence="1 5" id="KW-0808">Transferase</keyword>
<accession>A0A0J1HJ48</accession>
<name>A0A0J1HJ48_9GAMM</name>
<dbReference type="InterPro" id="IPR016181">
    <property type="entry name" value="Acyl_CoA_acyltransferase"/>
</dbReference>
<dbReference type="InterPro" id="IPR000182">
    <property type="entry name" value="GNAT_dom"/>
</dbReference>
<gene>
    <name evidence="5" type="ORF">ABT57_01235</name>
</gene>
<feature type="domain" description="N-acetyltransferase" evidence="4">
    <location>
        <begin position="23"/>
        <end position="193"/>
    </location>
</feature>
<comment type="caution">
    <text evidence="5">The sequence shown here is derived from an EMBL/GenBank/DDBJ whole genome shotgun (WGS) entry which is preliminary data.</text>
</comment>
<sequence length="200" mass="23190">MLHSIISRATTIEISDDQGGNDGKVRLITTKDLSAITRYYQRNRQYLQPWEPVREEAFFTESGWQRRLEQLVQLQKHKMAFYFVIQMHDSDEICGVVNYSNVVRYPFFACHVGYSLDEGYQGRGIMPRALAATNQWMFDDQDMHRIIAAYMPRNGRSAAVLKKCGFTIEGEARDYLMINGQWEDHILTAKINDAWIAPLS</sequence>
<evidence type="ECO:0000259" key="4">
    <source>
        <dbReference type="PROSITE" id="PS51186"/>
    </source>
</evidence>
<dbReference type="PANTHER" id="PTHR43792:SF8">
    <property type="entry name" value="[RIBOSOMAL PROTEIN US5]-ALANINE N-ACETYLTRANSFERASE"/>
    <property type="match status" value="1"/>
</dbReference>
<keyword evidence="2" id="KW-0012">Acyltransferase</keyword>
<evidence type="ECO:0000256" key="2">
    <source>
        <dbReference type="ARBA" id="ARBA00023315"/>
    </source>
</evidence>
<comment type="similarity">
    <text evidence="3">Belongs to the acetyltransferase family. RimJ subfamily.</text>
</comment>
<reference evidence="5 6" key="1">
    <citation type="submission" date="2015-05" db="EMBL/GenBank/DDBJ databases">
        <title>Photobacterium galathea sp. nov.</title>
        <authorList>
            <person name="Machado H."/>
            <person name="Gram L."/>
        </authorList>
    </citation>
    <scope>NUCLEOTIDE SEQUENCE [LARGE SCALE GENOMIC DNA]</scope>
    <source>
        <strain evidence="5 6">DSM 22954</strain>
    </source>
</reference>
<dbReference type="GO" id="GO:0005737">
    <property type="term" value="C:cytoplasm"/>
    <property type="evidence" value="ECO:0007669"/>
    <property type="project" value="TreeGrafter"/>
</dbReference>
<evidence type="ECO:0000256" key="3">
    <source>
        <dbReference type="ARBA" id="ARBA00038502"/>
    </source>
</evidence>
<dbReference type="EMBL" id="LDOU01000002">
    <property type="protein sequence ID" value="KLV11648.1"/>
    <property type="molecule type" value="Genomic_DNA"/>
</dbReference>
<dbReference type="STRING" id="320778.ABT57_01235"/>
<organism evidence="5 6">
    <name type="scientific">Photobacterium ganghwense</name>
    <dbReference type="NCBI Taxonomy" id="320778"/>
    <lineage>
        <taxon>Bacteria</taxon>
        <taxon>Pseudomonadati</taxon>
        <taxon>Pseudomonadota</taxon>
        <taxon>Gammaproteobacteria</taxon>
        <taxon>Vibrionales</taxon>
        <taxon>Vibrionaceae</taxon>
        <taxon>Photobacterium</taxon>
    </lineage>
</organism>
<dbReference type="PANTHER" id="PTHR43792">
    <property type="entry name" value="GNAT FAMILY, PUTATIVE (AFU_ORTHOLOGUE AFUA_3G00765)-RELATED-RELATED"/>
    <property type="match status" value="1"/>
</dbReference>
<evidence type="ECO:0000313" key="5">
    <source>
        <dbReference type="EMBL" id="KLV11648.1"/>
    </source>
</evidence>